<gene>
    <name evidence="2" type="ORF">E2C01_013249</name>
</gene>
<proteinExistence type="predicted"/>
<comment type="caution">
    <text evidence="2">The sequence shown here is derived from an EMBL/GenBank/DDBJ whole genome shotgun (WGS) entry which is preliminary data.</text>
</comment>
<dbReference type="Proteomes" id="UP000324222">
    <property type="component" value="Unassembled WGS sequence"/>
</dbReference>
<accession>A0A5B7DFR9</accession>
<evidence type="ECO:0000313" key="2">
    <source>
        <dbReference type="EMBL" id="MPC20311.1"/>
    </source>
</evidence>
<evidence type="ECO:0000256" key="1">
    <source>
        <dbReference type="SAM" id="SignalP"/>
    </source>
</evidence>
<dbReference type="EMBL" id="VSRR010000858">
    <property type="protein sequence ID" value="MPC20311.1"/>
    <property type="molecule type" value="Genomic_DNA"/>
</dbReference>
<dbReference type="AlphaFoldDB" id="A0A5B7DFR9"/>
<evidence type="ECO:0008006" key="4">
    <source>
        <dbReference type="Google" id="ProtNLM"/>
    </source>
</evidence>
<feature type="signal peptide" evidence="1">
    <location>
        <begin position="1"/>
        <end position="20"/>
    </location>
</feature>
<keyword evidence="1" id="KW-0732">Signal</keyword>
<name>A0A5B7DFR9_PORTR</name>
<sequence length="66" mass="7132">MPVIAVTVLALLLKCGIIKDSNEMLSKNYRLAKPLPGCHLHSTPSRYPVSHIARPHLSANSGSVLD</sequence>
<reference evidence="2 3" key="1">
    <citation type="submission" date="2019-05" db="EMBL/GenBank/DDBJ databases">
        <title>Another draft genome of Portunus trituberculatus and its Hox gene families provides insights of decapod evolution.</title>
        <authorList>
            <person name="Jeong J.-H."/>
            <person name="Song I."/>
            <person name="Kim S."/>
            <person name="Choi T."/>
            <person name="Kim D."/>
            <person name="Ryu S."/>
            <person name="Kim W."/>
        </authorList>
    </citation>
    <scope>NUCLEOTIDE SEQUENCE [LARGE SCALE GENOMIC DNA]</scope>
    <source>
        <tissue evidence="2">Muscle</tissue>
    </source>
</reference>
<keyword evidence="3" id="KW-1185">Reference proteome</keyword>
<organism evidence="2 3">
    <name type="scientific">Portunus trituberculatus</name>
    <name type="common">Swimming crab</name>
    <name type="synonym">Neptunus trituberculatus</name>
    <dbReference type="NCBI Taxonomy" id="210409"/>
    <lineage>
        <taxon>Eukaryota</taxon>
        <taxon>Metazoa</taxon>
        <taxon>Ecdysozoa</taxon>
        <taxon>Arthropoda</taxon>
        <taxon>Crustacea</taxon>
        <taxon>Multicrustacea</taxon>
        <taxon>Malacostraca</taxon>
        <taxon>Eumalacostraca</taxon>
        <taxon>Eucarida</taxon>
        <taxon>Decapoda</taxon>
        <taxon>Pleocyemata</taxon>
        <taxon>Brachyura</taxon>
        <taxon>Eubrachyura</taxon>
        <taxon>Portunoidea</taxon>
        <taxon>Portunidae</taxon>
        <taxon>Portuninae</taxon>
        <taxon>Portunus</taxon>
    </lineage>
</organism>
<feature type="chain" id="PRO_5022774190" description="Secreted protein" evidence="1">
    <location>
        <begin position="21"/>
        <end position="66"/>
    </location>
</feature>
<evidence type="ECO:0000313" key="3">
    <source>
        <dbReference type="Proteomes" id="UP000324222"/>
    </source>
</evidence>
<protein>
    <recommendedName>
        <fullName evidence="4">Secreted protein</fullName>
    </recommendedName>
</protein>